<accession>A0ACB0JNC7</accession>
<dbReference type="Proteomes" id="UP001177021">
    <property type="component" value="Unassembled WGS sequence"/>
</dbReference>
<dbReference type="EMBL" id="CASHSV030000109">
    <property type="protein sequence ID" value="CAJ2646256.1"/>
    <property type="molecule type" value="Genomic_DNA"/>
</dbReference>
<sequence length="478" mass="55051">MVARLTPDQKVACSIHVRQELHFTIVMADLFSGGAVGAVTGEMLKYALQTIQNECILLAYCNIERFETHIREGKELVRISKKLNRWKFFRLPRYKTKLQKKDEELKRHLNVNVQVENRRDLMDVLIKVNEILEFIMTMRKENLVSAQIWGLSGNQIWGLWGAPEEPVCVVGMDEPLNNLKIELIKDGVSVHVLTGFGGSGKSTLAKKLCWDSQIKGNFCGNIFYVSLKRFPSLKHIVQTLFKHCGLRVPEFHNDEDAFNRLRFLLSQIGRNPILLVLDDVYPGSERLVESLVEMLKFRMLDCKILVTSREVEFRRFGTPCQLYPLHHDHAVSLFLHFAQLNHSSRYKKKLNHSSSYMPDKNLVHEVMAGSLHQQPFVKWQNMKKCFMSRTNLKSNSTKYATMQDLHREQAIHQSKVEPFEQRKRQEIIELNAQLKKNDALQIRIKKLVGAIVALSCIVCNASDISGCNCLSSFSKILE</sequence>
<reference evidence="1" key="1">
    <citation type="submission" date="2023-10" db="EMBL/GenBank/DDBJ databases">
        <authorList>
            <person name="Rodriguez Cubillos JULIANA M."/>
            <person name="De Vega J."/>
        </authorList>
    </citation>
    <scope>NUCLEOTIDE SEQUENCE</scope>
</reference>
<name>A0ACB0JNC7_TRIPR</name>
<organism evidence="1 2">
    <name type="scientific">Trifolium pratense</name>
    <name type="common">Red clover</name>
    <dbReference type="NCBI Taxonomy" id="57577"/>
    <lineage>
        <taxon>Eukaryota</taxon>
        <taxon>Viridiplantae</taxon>
        <taxon>Streptophyta</taxon>
        <taxon>Embryophyta</taxon>
        <taxon>Tracheophyta</taxon>
        <taxon>Spermatophyta</taxon>
        <taxon>Magnoliopsida</taxon>
        <taxon>eudicotyledons</taxon>
        <taxon>Gunneridae</taxon>
        <taxon>Pentapetalae</taxon>
        <taxon>rosids</taxon>
        <taxon>fabids</taxon>
        <taxon>Fabales</taxon>
        <taxon>Fabaceae</taxon>
        <taxon>Papilionoideae</taxon>
        <taxon>50 kb inversion clade</taxon>
        <taxon>NPAAA clade</taxon>
        <taxon>Hologalegina</taxon>
        <taxon>IRL clade</taxon>
        <taxon>Trifolieae</taxon>
        <taxon>Trifolium</taxon>
    </lineage>
</organism>
<proteinExistence type="predicted"/>
<evidence type="ECO:0000313" key="2">
    <source>
        <dbReference type="Proteomes" id="UP001177021"/>
    </source>
</evidence>
<comment type="caution">
    <text evidence="1">The sequence shown here is derived from an EMBL/GenBank/DDBJ whole genome shotgun (WGS) entry which is preliminary data.</text>
</comment>
<keyword evidence="2" id="KW-1185">Reference proteome</keyword>
<evidence type="ECO:0000313" key="1">
    <source>
        <dbReference type="EMBL" id="CAJ2646256.1"/>
    </source>
</evidence>
<gene>
    <name evidence="1" type="ORF">MILVUS5_LOCUS14992</name>
</gene>
<protein>
    <submittedName>
        <fullName evidence="1">Uncharacterized protein</fullName>
    </submittedName>
</protein>